<dbReference type="GO" id="GO:0005886">
    <property type="term" value="C:plasma membrane"/>
    <property type="evidence" value="ECO:0007669"/>
    <property type="project" value="UniProtKB-SubCell"/>
</dbReference>
<keyword evidence="4" id="KW-1185">Reference proteome</keyword>
<proteinExistence type="inferred from homology"/>
<dbReference type="RefSeq" id="WP_008852456.1">
    <property type="nucleotide sequence ID" value="NZ_AGQV01000010.1"/>
</dbReference>
<evidence type="ECO:0000313" key="4">
    <source>
        <dbReference type="Proteomes" id="UP000004949"/>
    </source>
</evidence>
<dbReference type="NCBIfam" id="TIGR01845">
    <property type="entry name" value="outer_NodT"/>
    <property type="match status" value="1"/>
</dbReference>
<gene>
    <name evidence="3" type="ORF">GMO_23130</name>
</gene>
<dbReference type="EMBL" id="AGQV01000010">
    <property type="protein sequence ID" value="EHH67319.1"/>
    <property type="molecule type" value="Genomic_DNA"/>
</dbReference>
<dbReference type="AlphaFoldDB" id="G6XLR4"/>
<evidence type="ECO:0000256" key="2">
    <source>
        <dbReference type="RuleBase" id="RU362097"/>
    </source>
</evidence>
<keyword evidence="2" id="KW-0472">Membrane</keyword>
<evidence type="ECO:0000256" key="1">
    <source>
        <dbReference type="ARBA" id="ARBA00007613"/>
    </source>
</evidence>
<keyword evidence="2" id="KW-1134">Transmembrane beta strand</keyword>
<keyword evidence="2" id="KW-0564">Palmitate</keyword>
<dbReference type="SUPFAM" id="SSF56954">
    <property type="entry name" value="Outer membrane efflux proteins (OEP)"/>
    <property type="match status" value="1"/>
</dbReference>
<dbReference type="Gene3D" id="2.20.200.10">
    <property type="entry name" value="Outer membrane efflux proteins (OEP)"/>
    <property type="match status" value="1"/>
</dbReference>
<dbReference type="eggNOG" id="COG1538">
    <property type="taxonomic scope" value="Bacteria"/>
</dbReference>
<dbReference type="STRING" id="1088869.GMO_23130"/>
<dbReference type="OrthoDB" id="9783100at2"/>
<dbReference type="PANTHER" id="PTHR30203:SF25">
    <property type="entry name" value="OUTER MEMBRANE PROTEIN-RELATED"/>
    <property type="match status" value="1"/>
</dbReference>
<evidence type="ECO:0000313" key="3">
    <source>
        <dbReference type="EMBL" id="EHH67319.1"/>
    </source>
</evidence>
<dbReference type="PANTHER" id="PTHR30203">
    <property type="entry name" value="OUTER MEMBRANE CATION EFFLUX PROTEIN"/>
    <property type="match status" value="1"/>
</dbReference>
<reference evidence="3 4" key="1">
    <citation type="submission" date="2011-10" db="EMBL/GenBank/DDBJ databases">
        <title>Genome sequence of Gluconobacter morbifer G707, isolated from Drosophila gut.</title>
        <authorList>
            <person name="Lee W.-J."/>
            <person name="Kim E.-K."/>
        </authorList>
    </citation>
    <scope>NUCLEOTIDE SEQUENCE [LARGE SCALE GENOMIC DNA]</scope>
    <source>
        <strain evidence="3 4">G707</strain>
    </source>
</reference>
<dbReference type="InterPro" id="IPR003423">
    <property type="entry name" value="OMP_efflux"/>
</dbReference>
<comment type="caution">
    <text evidence="3">The sequence shown here is derived from an EMBL/GenBank/DDBJ whole genome shotgun (WGS) entry which is preliminary data.</text>
</comment>
<accession>G6XLR4</accession>
<dbReference type="PROSITE" id="PS51257">
    <property type="entry name" value="PROKAR_LIPOPROTEIN"/>
    <property type="match status" value="1"/>
</dbReference>
<dbReference type="Gene3D" id="1.20.1600.10">
    <property type="entry name" value="Outer membrane efflux proteins (OEP)"/>
    <property type="match status" value="1"/>
</dbReference>
<comment type="subcellular location">
    <subcellularLocation>
        <location evidence="2">Cell membrane</location>
        <topology evidence="2">Lipid-anchor</topology>
    </subcellularLocation>
</comment>
<keyword evidence="2" id="KW-0449">Lipoprotein</keyword>
<comment type="similarity">
    <text evidence="1 2">Belongs to the outer membrane factor (OMF) (TC 1.B.17) family.</text>
</comment>
<name>G6XLR4_9PROT</name>
<sequence>MRRLCLLVSTLLLTGCAVGPNYHRPHVAGPEHWGGEPATPSMTYAGAIEISWWSGFHDRELDSLIGRLGKQNLDLQEAMSRIEQARGQTHIAAAQGMPNINWQPGYTWTQQSEKGFLSLAEPKPGANLQYNYYTNILSSSWDLDLFGMIRRTVEAQRATVVQTQAARRGVALTTLSSLVTSYLQLRGTQAQIVLTERDLALARHDLSLVQDRARDGAATSLDLAQARARVATTESDLPPLQNSQAALINAIGFLLALPPRMLEKELLPIGPQPQPPAAIPVGFPSQLAERRPDLMMADARLHAATARVAAADAAFYPDITLTGNIGTQSLSASDFFMPAAKYFTLGPTLNVPIFEGGRLRGTLRLRKAQQKEAALDYRRTILNAWRDVDDAMTAYAQVQKRHDQVAEAVRQNRLALQAARQRYVAGAVTFLEVDAAEGALLSSETALAATQTQIGTALVSLYRALGGGWQFAEANESAHKGA</sequence>
<dbReference type="Pfam" id="PF02321">
    <property type="entry name" value="OEP"/>
    <property type="match status" value="2"/>
</dbReference>
<protein>
    <submittedName>
        <fullName evidence="3">Uncharacterized protein</fullName>
    </submittedName>
</protein>
<dbReference type="GO" id="GO:0015562">
    <property type="term" value="F:efflux transmembrane transporter activity"/>
    <property type="evidence" value="ECO:0007669"/>
    <property type="project" value="InterPro"/>
</dbReference>
<organism evidence="3 4">
    <name type="scientific">Gluconobacter morbifer G707</name>
    <dbReference type="NCBI Taxonomy" id="1088869"/>
    <lineage>
        <taxon>Bacteria</taxon>
        <taxon>Pseudomonadati</taxon>
        <taxon>Pseudomonadota</taxon>
        <taxon>Alphaproteobacteria</taxon>
        <taxon>Acetobacterales</taxon>
        <taxon>Acetobacteraceae</taxon>
        <taxon>Gluconobacter</taxon>
    </lineage>
</organism>
<dbReference type="Proteomes" id="UP000004949">
    <property type="component" value="Unassembled WGS sequence"/>
</dbReference>
<keyword evidence="2" id="KW-0812">Transmembrane</keyword>
<dbReference type="PATRIC" id="fig|1088869.3.peg.2308"/>
<dbReference type="InterPro" id="IPR010131">
    <property type="entry name" value="MdtP/NodT-like"/>
</dbReference>